<reference evidence="3 4" key="1">
    <citation type="submission" date="2014-09" db="EMBL/GenBank/DDBJ databases">
        <title>Butyrate-producing bacteria isolated from human gut.</title>
        <authorList>
            <person name="Zhang Q."/>
            <person name="Zhao L."/>
        </authorList>
    </citation>
    <scope>NUCLEOTIDE SEQUENCE [LARGE SCALE GENOMIC DNA]</scope>
    <source>
        <strain evidence="3 4">21</strain>
    </source>
</reference>
<gene>
    <name evidence="3" type="ORF">LG34_03805</name>
</gene>
<comment type="caution">
    <text evidence="3">The sequence shown here is derived from an EMBL/GenBank/DDBJ whole genome shotgun (WGS) entry which is preliminary data.</text>
</comment>
<keyword evidence="3" id="KW-0808">Transferase</keyword>
<dbReference type="InterPro" id="IPR029044">
    <property type="entry name" value="Nucleotide-diphossugar_trans"/>
</dbReference>
<feature type="domain" description="Glycosyltransferase 2-like" evidence="2">
    <location>
        <begin position="5"/>
        <end position="162"/>
    </location>
</feature>
<dbReference type="InterPro" id="IPR001173">
    <property type="entry name" value="Glyco_trans_2-like"/>
</dbReference>
<evidence type="ECO:0000256" key="1">
    <source>
        <dbReference type="SAM" id="Phobius"/>
    </source>
</evidence>
<dbReference type="Pfam" id="PF00535">
    <property type="entry name" value="Glycos_transf_2"/>
    <property type="match status" value="1"/>
</dbReference>
<dbReference type="Proteomes" id="UP000245288">
    <property type="component" value="Unassembled WGS sequence"/>
</dbReference>
<dbReference type="PANTHER" id="PTHR48090:SF8">
    <property type="entry name" value="GLYCOSYLTRANSFERASE CSBB-RELATED"/>
    <property type="match status" value="1"/>
</dbReference>
<dbReference type="SUPFAM" id="SSF53448">
    <property type="entry name" value="Nucleotide-diphospho-sugar transferases"/>
    <property type="match status" value="1"/>
</dbReference>
<organism evidence="3 4">
    <name type="scientific">Eubacterium ramulus</name>
    <dbReference type="NCBI Taxonomy" id="39490"/>
    <lineage>
        <taxon>Bacteria</taxon>
        <taxon>Bacillati</taxon>
        <taxon>Bacillota</taxon>
        <taxon>Clostridia</taxon>
        <taxon>Eubacteriales</taxon>
        <taxon>Eubacteriaceae</taxon>
        <taxon>Eubacterium</taxon>
    </lineage>
</organism>
<keyword evidence="4" id="KW-1185">Reference proteome</keyword>
<dbReference type="Gene3D" id="3.90.550.10">
    <property type="entry name" value="Spore Coat Polysaccharide Biosynthesis Protein SpsA, Chain A"/>
    <property type="match status" value="1"/>
</dbReference>
<dbReference type="AlphaFoldDB" id="A0A2V1JUJ2"/>
<dbReference type="CDD" id="cd04187">
    <property type="entry name" value="DPM1_like_bac"/>
    <property type="match status" value="1"/>
</dbReference>
<feature type="transmembrane region" description="Helical" evidence="1">
    <location>
        <begin position="265"/>
        <end position="287"/>
    </location>
</feature>
<dbReference type="RefSeq" id="WP_109214922.1">
    <property type="nucleotide sequence ID" value="NZ_CABMEW010000022.1"/>
</dbReference>
<name>A0A2V1JUJ2_EUBRA</name>
<dbReference type="GO" id="GO:0005886">
    <property type="term" value="C:plasma membrane"/>
    <property type="evidence" value="ECO:0007669"/>
    <property type="project" value="TreeGrafter"/>
</dbReference>
<proteinExistence type="predicted"/>
<dbReference type="OrthoDB" id="9807778at2"/>
<dbReference type="PANTHER" id="PTHR48090">
    <property type="entry name" value="UNDECAPRENYL-PHOSPHATE 4-DEOXY-4-FORMAMIDO-L-ARABINOSE TRANSFERASE-RELATED"/>
    <property type="match status" value="1"/>
</dbReference>
<protein>
    <submittedName>
        <fullName evidence="3">Bactoprenol glucosyl transferase</fullName>
    </submittedName>
</protein>
<evidence type="ECO:0000313" key="4">
    <source>
        <dbReference type="Proteomes" id="UP000245288"/>
    </source>
</evidence>
<keyword evidence="1" id="KW-0472">Membrane</keyword>
<accession>A0A2V1JUJ2</accession>
<dbReference type="GO" id="GO:0016740">
    <property type="term" value="F:transferase activity"/>
    <property type="evidence" value="ECO:0007669"/>
    <property type="project" value="UniProtKB-KW"/>
</dbReference>
<dbReference type="EMBL" id="JRFU01000038">
    <property type="protein sequence ID" value="PWE87484.1"/>
    <property type="molecule type" value="Genomic_DNA"/>
</dbReference>
<dbReference type="InterPro" id="IPR050256">
    <property type="entry name" value="Glycosyltransferase_2"/>
</dbReference>
<keyword evidence="1" id="KW-0812">Transmembrane</keyword>
<keyword evidence="1" id="KW-1133">Transmembrane helix</keyword>
<sequence length="314" mass="35755">MTKLSLIVPCYNEEQNVEAFYARCQEVFPTDQYEVVFVNDGSKDGTYKKLQKLHEEHDNILVVNFSRNFGKESAIYAGLHYASGSYISIIDADLQQDPEIVRNMVNILEEKPDIDVVAAYQAQRHEGKLMSWCKDRFYKFINRLSEVDLRENASDFRTFRASVQKALLDMPEYFRFSKGLFSWVGFETEYIPYEAAERFAGTTKWSFTKLLKYAMEGIISFSTLPLQLATFFGAIVSAIAIIYGIVIIAQTLITGIDVPGYATTIVVVLFLGGVQLLVMGILGEYLAKTYIQGKHRPVYIAKNVLEKKNTKEEN</sequence>
<feature type="transmembrane region" description="Helical" evidence="1">
    <location>
        <begin position="228"/>
        <end position="253"/>
    </location>
</feature>
<evidence type="ECO:0000313" key="3">
    <source>
        <dbReference type="EMBL" id="PWE87484.1"/>
    </source>
</evidence>
<evidence type="ECO:0000259" key="2">
    <source>
        <dbReference type="Pfam" id="PF00535"/>
    </source>
</evidence>